<evidence type="ECO:0000313" key="3">
    <source>
        <dbReference type="Proteomes" id="UP000197535"/>
    </source>
</evidence>
<reference evidence="2 3" key="1">
    <citation type="submission" date="2016-02" db="EMBL/GenBank/DDBJ databases">
        <authorList>
            <person name="Wen L."/>
            <person name="He K."/>
            <person name="Yang H."/>
        </authorList>
    </citation>
    <scope>NUCLEOTIDE SEQUENCE [LARGE SCALE GENOMIC DNA]</scope>
    <source>
        <strain evidence="2 3">TSA40</strain>
    </source>
</reference>
<dbReference type="Pfam" id="PF00733">
    <property type="entry name" value="Asn_synthase"/>
    <property type="match status" value="1"/>
</dbReference>
<dbReference type="GO" id="GO:0006529">
    <property type="term" value="P:asparagine biosynthetic process"/>
    <property type="evidence" value="ECO:0007669"/>
    <property type="project" value="InterPro"/>
</dbReference>
<dbReference type="OrthoDB" id="118340at2"/>
<comment type="caution">
    <text evidence="2">The sequence shown here is derived from an EMBL/GenBank/DDBJ whole genome shotgun (WGS) entry which is preliminary data.</text>
</comment>
<dbReference type="RefSeq" id="WP_088710290.1">
    <property type="nucleotide sequence ID" value="NZ_LSTO01000003.1"/>
</dbReference>
<feature type="domain" description="Asparagine synthetase" evidence="1">
    <location>
        <begin position="227"/>
        <end position="305"/>
    </location>
</feature>
<dbReference type="InterPro" id="IPR029055">
    <property type="entry name" value="Ntn_hydrolases_N"/>
</dbReference>
<dbReference type="EMBL" id="LSTO01000003">
    <property type="protein sequence ID" value="OWW18563.1"/>
    <property type="molecule type" value="Genomic_DNA"/>
</dbReference>
<sequence length="591" mass="66203">MAKIIYACSRKSSFGQEDERRLRKICERLEPDNLRLPVTHRIAVNGSIAFAIVNDRGSTVDGNSVLLGCLFEGAERWSYPGEPCPDGAFALFRESGAALEVASDAAGSRTIWYCFNDQYFVASTSQRAIVMFLGAFQFNEQVTPWILSTGALGPGFSWDRRIKRLPPESSVMLDKHTWSLSLQRHAIAFSPVERSRRASKVLLTKDISSVIHSLGESAGIDFKKYVLPLSGGYDSRGILCFLARRGIAGDLRTITWGLADNLDREKNDAAVAKELAARLGVKHRYHHTDMRSEPLARVIDRFICCGEGRVDHLAGYLDGLEIWRKLLEDENCSGIIRGDEGFGWVPVSSELTVRLSVGIGLCSDYRNLKDLIRKFGLPAQEFPSSLQRQEGETLSGWRDRLYHAYRLPTILAALSDVKYSYVEIVNPLLAGKVLHRVRELPDRLRTDKALFKDIVDTISPDVPYATEGANASMGSVLRKREIAGLMRNKLLSEQARQQFGTEFLNEVARGIRDEGFSPAKRPGTRANVIKSLVPRALKNWIRDRVAKPSLDPNVLAFRVYMILRMREILEEDCAAMESRHPRLDTRMSAAG</sequence>
<evidence type="ECO:0000313" key="2">
    <source>
        <dbReference type="EMBL" id="OWW18563.1"/>
    </source>
</evidence>
<dbReference type="InterPro" id="IPR001962">
    <property type="entry name" value="Asn_synthase"/>
</dbReference>
<dbReference type="Gene3D" id="3.40.50.620">
    <property type="entry name" value="HUPs"/>
    <property type="match status" value="1"/>
</dbReference>
<name>A0A254TDF3_9BURK</name>
<organism evidence="2 3">
    <name type="scientific">Noviherbaspirillum denitrificans</name>
    <dbReference type="NCBI Taxonomy" id="1968433"/>
    <lineage>
        <taxon>Bacteria</taxon>
        <taxon>Pseudomonadati</taxon>
        <taxon>Pseudomonadota</taxon>
        <taxon>Betaproteobacteria</taxon>
        <taxon>Burkholderiales</taxon>
        <taxon>Oxalobacteraceae</taxon>
        <taxon>Noviherbaspirillum</taxon>
    </lineage>
</organism>
<dbReference type="Proteomes" id="UP000197535">
    <property type="component" value="Unassembled WGS sequence"/>
</dbReference>
<keyword evidence="3" id="KW-1185">Reference proteome</keyword>
<proteinExistence type="predicted"/>
<accession>A0A254TDF3</accession>
<dbReference type="InterPro" id="IPR014729">
    <property type="entry name" value="Rossmann-like_a/b/a_fold"/>
</dbReference>
<dbReference type="AlphaFoldDB" id="A0A254TDF3"/>
<dbReference type="SUPFAM" id="SSF52402">
    <property type="entry name" value="Adenine nucleotide alpha hydrolases-like"/>
    <property type="match status" value="1"/>
</dbReference>
<gene>
    <name evidence="2" type="ORF">AYR66_00695</name>
</gene>
<dbReference type="GO" id="GO:0004066">
    <property type="term" value="F:asparagine synthase (glutamine-hydrolyzing) activity"/>
    <property type="evidence" value="ECO:0007669"/>
    <property type="project" value="InterPro"/>
</dbReference>
<evidence type="ECO:0000259" key="1">
    <source>
        <dbReference type="Pfam" id="PF00733"/>
    </source>
</evidence>
<protein>
    <recommendedName>
        <fullName evidence="1">Asparagine synthetase domain-containing protein</fullName>
    </recommendedName>
</protein>
<dbReference type="SUPFAM" id="SSF56235">
    <property type="entry name" value="N-terminal nucleophile aminohydrolases (Ntn hydrolases)"/>
    <property type="match status" value="1"/>
</dbReference>